<feature type="domain" description="Post-SET" evidence="12">
    <location>
        <begin position="988"/>
        <end position="1004"/>
    </location>
</feature>
<feature type="compositionally biased region" description="Low complexity" evidence="9">
    <location>
        <begin position="357"/>
        <end position="368"/>
    </location>
</feature>
<keyword evidence="4" id="KW-0808">Transferase</keyword>
<dbReference type="InterPro" id="IPR036987">
    <property type="entry name" value="SRA-YDG_sf"/>
</dbReference>
<dbReference type="SUPFAM" id="SSF82199">
    <property type="entry name" value="SET domain"/>
    <property type="match status" value="1"/>
</dbReference>
<dbReference type="SUPFAM" id="SSF88697">
    <property type="entry name" value="PUA domain-like"/>
    <property type="match status" value="1"/>
</dbReference>
<dbReference type="InterPro" id="IPR003105">
    <property type="entry name" value="SRA_YDG"/>
</dbReference>
<feature type="domain" description="YDG" evidence="13">
    <location>
        <begin position="570"/>
        <end position="722"/>
    </location>
</feature>
<dbReference type="InterPro" id="IPR001214">
    <property type="entry name" value="SET_dom"/>
</dbReference>
<dbReference type="InterPro" id="IPR046341">
    <property type="entry name" value="SET_dom_sf"/>
</dbReference>
<feature type="compositionally biased region" description="Basic and acidic residues" evidence="9">
    <location>
        <begin position="252"/>
        <end position="263"/>
    </location>
</feature>
<dbReference type="Gene3D" id="2.30.280.10">
    <property type="entry name" value="SRA-YDG"/>
    <property type="match status" value="1"/>
</dbReference>
<evidence type="ECO:0000256" key="2">
    <source>
        <dbReference type="ARBA" id="ARBA00022454"/>
    </source>
</evidence>
<dbReference type="GO" id="GO:0008270">
    <property type="term" value="F:zinc ion binding"/>
    <property type="evidence" value="ECO:0007669"/>
    <property type="project" value="InterPro"/>
</dbReference>
<feature type="domain" description="SET" evidence="10">
    <location>
        <begin position="855"/>
        <end position="974"/>
    </location>
</feature>
<keyword evidence="6" id="KW-0156">Chromatin regulator</keyword>
<dbReference type="GO" id="GO:0032259">
    <property type="term" value="P:methylation"/>
    <property type="evidence" value="ECO:0007669"/>
    <property type="project" value="UniProtKB-KW"/>
</dbReference>
<evidence type="ECO:0000259" key="10">
    <source>
        <dbReference type="PROSITE" id="PS50280"/>
    </source>
</evidence>
<dbReference type="GO" id="GO:0005634">
    <property type="term" value="C:nucleus"/>
    <property type="evidence" value="ECO:0007669"/>
    <property type="project" value="UniProtKB-SubCell"/>
</dbReference>
<evidence type="ECO:0000259" key="13">
    <source>
        <dbReference type="PROSITE" id="PS51015"/>
    </source>
</evidence>
<dbReference type="GO" id="GO:0005694">
    <property type="term" value="C:chromosome"/>
    <property type="evidence" value="ECO:0007669"/>
    <property type="project" value="UniProtKB-SubCell"/>
</dbReference>
<evidence type="ECO:0000256" key="8">
    <source>
        <dbReference type="PROSITE-ProRule" id="PRU00358"/>
    </source>
</evidence>
<dbReference type="PROSITE" id="PS51015">
    <property type="entry name" value="YDG"/>
    <property type="match status" value="1"/>
</dbReference>
<dbReference type="Pfam" id="PF05033">
    <property type="entry name" value="Pre-SET"/>
    <property type="match status" value="1"/>
</dbReference>
<dbReference type="PROSITE" id="PS51575">
    <property type="entry name" value="SAM_MT43_SUVAR39_2"/>
    <property type="match status" value="1"/>
</dbReference>
<evidence type="ECO:0000256" key="7">
    <source>
        <dbReference type="ARBA" id="ARBA00023242"/>
    </source>
</evidence>
<dbReference type="SMART" id="SM00466">
    <property type="entry name" value="SRA"/>
    <property type="match status" value="1"/>
</dbReference>
<evidence type="ECO:0000259" key="12">
    <source>
        <dbReference type="PROSITE" id="PS50868"/>
    </source>
</evidence>
<dbReference type="InterPro" id="IPR025794">
    <property type="entry name" value="H3-K9-MeTrfase_plant"/>
</dbReference>
<dbReference type="PANTHER" id="PTHR45660:SF46">
    <property type="entry name" value="HISTONE-LYSINE N-METHYLTRANSFERASE, H3 LYSINE-9 SPECIFIC SUVH6"/>
    <property type="match status" value="1"/>
</dbReference>
<keyword evidence="2" id="KW-0158">Chromosome</keyword>
<keyword evidence="5" id="KW-0949">S-adenosyl-L-methionine</keyword>
<accession>S8DPP2</accession>
<evidence type="ECO:0000256" key="6">
    <source>
        <dbReference type="ARBA" id="ARBA00022853"/>
    </source>
</evidence>
<comment type="subcellular location">
    <subcellularLocation>
        <location evidence="1">Chromosome</location>
    </subcellularLocation>
    <subcellularLocation>
        <location evidence="8">Nucleus</location>
    </subcellularLocation>
</comment>
<dbReference type="PANTHER" id="PTHR45660">
    <property type="entry name" value="HISTONE-LYSINE N-METHYLTRANSFERASE SETMAR"/>
    <property type="match status" value="1"/>
</dbReference>
<keyword evidence="15" id="KW-1185">Reference proteome</keyword>
<dbReference type="EMBL" id="AUSU01006604">
    <property type="protein sequence ID" value="EPS61767.1"/>
    <property type="molecule type" value="Genomic_DNA"/>
</dbReference>
<dbReference type="PROSITE" id="PS50867">
    <property type="entry name" value="PRE_SET"/>
    <property type="match status" value="1"/>
</dbReference>
<reference evidence="14 15" key="1">
    <citation type="journal article" date="2013" name="BMC Genomics">
        <title>The miniature genome of a carnivorous plant Genlisea aurea contains a low number of genes and short non-coding sequences.</title>
        <authorList>
            <person name="Leushkin E.V."/>
            <person name="Sutormin R.A."/>
            <person name="Nabieva E.R."/>
            <person name="Penin A.A."/>
            <person name="Kondrashov A.S."/>
            <person name="Logacheva M.D."/>
        </authorList>
    </citation>
    <scope>NUCLEOTIDE SEQUENCE [LARGE SCALE GENOMIC DNA]</scope>
</reference>
<evidence type="ECO:0000256" key="1">
    <source>
        <dbReference type="ARBA" id="ARBA00004286"/>
    </source>
</evidence>
<dbReference type="InterPro" id="IPR051357">
    <property type="entry name" value="H3K9_HMTase_SUVAR3-9"/>
</dbReference>
<feature type="region of interest" description="Disordered" evidence="9">
    <location>
        <begin position="332"/>
        <end position="411"/>
    </location>
</feature>
<name>S8DPP2_9LAMI</name>
<dbReference type="AlphaFoldDB" id="S8DPP2"/>
<dbReference type="PROSITE" id="PS50280">
    <property type="entry name" value="SET"/>
    <property type="match status" value="1"/>
</dbReference>
<evidence type="ECO:0000256" key="4">
    <source>
        <dbReference type="ARBA" id="ARBA00022679"/>
    </source>
</evidence>
<dbReference type="SMART" id="SM00468">
    <property type="entry name" value="PreSET"/>
    <property type="match status" value="1"/>
</dbReference>
<keyword evidence="3" id="KW-0489">Methyltransferase</keyword>
<evidence type="ECO:0000313" key="14">
    <source>
        <dbReference type="EMBL" id="EPS61767.1"/>
    </source>
</evidence>
<keyword evidence="7 8" id="KW-0539">Nucleus</keyword>
<dbReference type="Pfam" id="PF00856">
    <property type="entry name" value="SET"/>
    <property type="match status" value="1"/>
</dbReference>
<organism evidence="14 15">
    <name type="scientific">Genlisea aurea</name>
    <dbReference type="NCBI Taxonomy" id="192259"/>
    <lineage>
        <taxon>Eukaryota</taxon>
        <taxon>Viridiplantae</taxon>
        <taxon>Streptophyta</taxon>
        <taxon>Embryophyta</taxon>
        <taxon>Tracheophyta</taxon>
        <taxon>Spermatophyta</taxon>
        <taxon>Magnoliopsida</taxon>
        <taxon>eudicotyledons</taxon>
        <taxon>Gunneridae</taxon>
        <taxon>Pentapetalae</taxon>
        <taxon>asterids</taxon>
        <taxon>lamiids</taxon>
        <taxon>Lamiales</taxon>
        <taxon>Lentibulariaceae</taxon>
        <taxon>Genlisea</taxon>
    </lineage>
</organism>
<dbReference type="OrthoDB" id="5792673at2759"/>
<dbReference type="InterPro" id="IPR007728">
    <property type="entry name" value="Pre-SET_dom"/>
</dbReference>
<sequence length="1004" mass="110611">MVSLATDSLSGVISKKRPSEDVFIPKYKPRKVIAYRDFPVGCGTNTAPKKHENVGIGTDGTESATVFRSSETMPVGTDDVEKSVMSNTSEPAALSTEKTVVTEVVEARHEPVTLGLIDPVSLIETNETSELKVDMSSSDVIQVFPQDEVECNRHEMVDNPAVDGAQSSGALLEEAKAIAMDHPVESTAETNLVGLKDKFRHRKVCAIRHFPPCCGGNALLPTNVKAKDLPVEKNEVDSVGSVDSSRNVNRKNSVEKKSAKSECKSMAVPKGSPGRNTENILGPKDKGGVRFSARKEVASSGKFGPREVVHGLMAEPWTKGKLSLKILNDGTRAVQRKSRSPSKAVVKADTTSSCSYSPLSKELSPSLPEKGDDDDDDRGAYNGVSLDIMPSSVCQSESENNDDYCSRTVPYDSIRNRPAAGESEEMRTDQIDQKKLSRFNSKPVSKKNVAAKSKNLRRAFTAKKTASSRALILSGNRSISGSRKPKCFEVGLPPFNANASGNGDARDRVRETLRLFHAIVRKLVHAEEAKIPPENSAVRGGRKMKRVDLEAAGVIKRMGKEVNTDEQILGLVPGVEVGDEFQYRVELALVGIHRLYQAGIDSVKRNGMLVASSVVSSGAYADDMENADVLIYSGHGGNVLKKSREPEDQKLEKGNLALRNSISMQNPVRVIRGWKSMKAVDPLDPKPKQVTTYIYDGIYTVKRYWAETGPHGKRVFMFELRRDPDQPELAWKQLMKSSKSTAWPGVCIEDVALSREPFPISAVNTLDDEMVPAFEYVPKMKYPDWFRQRPPAGCDCTGLCSDSKKCSCAVRNGGEIPYNHNGALVETKPLVFECGPGCRCLPSCYNRVSQRGIRFRFEVFKTESRGWGLRALTSIPSGSFICEYAGELLEEREAEKRVGSDEYLFDIGHHGHEEGFTIDAAEYGNLGRFINHSCMPNLYAQDVVYDHDDTRMPHIMFFALENITPLKELTYDYNYSMGQIRDTDGNVKVKECFCGAASCTGRLY</sequence>
<dbReference type="Gene3D" id="2.170.270.10">
    <property type="entry name" value="SET domain"/>
    <property type="match status" value="1"/>
</dbReference>
<feature type="compositionally biased region" description="Polar residues" evidence="9">
    <location>
        <begin position="241"/>
        <end position="251"/>
    </location>
</feature>
<evidence type="ECO:0000259" key="11">
    <source>
        <dbReference type="PROSITE" id="PS50867"/>
    </source>
</evidence>
<comment type="caution">
    <text evidence="14">The sequence shown here is derived from an EMBL/GenBank/DDBJ whole genome shotgun (WGS) entry which is preliminary data.</text>
</comment>
<evidence type="ECO:0000256" key="9">
    <source>
        <dbReference type="SAM" id="MobiDB-lite"/>
    </source>
</evidence>
<dbReference type="Pfam" id="PF02182">
    <property type="entry name" value="SAD_SRA"/>
    <property type="match status" value="1"/>
</dbReference>
<dbReference type="Proteomes" id="UP000015453">
    <property type="component" value="Unassembled WGS sequence"/>
</dbReference>
<dbReference type="GO" id="GO:0042054">
    <property type="term" value="F:histone methyltransferase activity"/>
    <property type="evidence" value="ECO:0007669"/>
    <property type="project" value="InterPro"/>
</dbReference>
<dbReference type="GO" id="GO:0003690">
    <property type="term" value="F:double-stranded DNA binding"/>
    <property type="evidence" value="ECO:0007669"/>
    <property type="project" value="TreeGrafter"/>
</dbReference>
<proteinExistence type="predicted"/>
<evidence type="ECO:0000256" key="3">
    <source>
        <dbReference type="ARBA" id="ARBA00022603"/>
    </source>
</evidence>
<protein>
    <submittedName>
        <fullName evidence="14">Uncharacterized protein</fullName>
    </submittedName>
</protein>
<dbReference type="InterPro" id="IPR015947">
    <property type="entry name" value="PUA-like_sf"/>
</dbReference>
<feature type="domain" description="Pre-SET" evidence="11">
    <location>
        <begin position="792"/>
        <end position="852"/>
    </location>
</feature>
<dbReference type="InterPro" id="IPR003616">
    <property type="entry name" value="Post-SET_dom"/>
</dbReference>
<feature type="region of interest" description="Disordered" evidence="9">
    <location>
        <begin position="234"/>
        <end position="290"/>
    </location>
</feature>
<dbReference type="PROSITE" id="PS50868">
    <property type="entry name" value="POST_SET"/>
    <property type="match status" value="1"/>
</dbReference>
<evidence type="ECO:0000313" key="15">
    <source>
        <dbReference type="Proteomes" id="UP000015453"/>
    </source>
</evidence>
<dbReference type="SMART" id="SM00317">
    <property type="entry name" value="SET"/>
    <property type="match status" value="1"/>
</dbReference>
<evidence type="ECO:0000256" key="5">
    <source>
        <dbReference type="ARBA" id="ARBA00022691"/>
    </source>
</evidence>
<gene>
    <name evidence="14" type="ORF">M569_13026</name>
</gene>